<reference evidence="2 3" key="1">
    <citation type="submission" date="2015-04" db="EMBL/GenBank/DDBJ databases">
        <title>Complete genome sequence of Schizopora paradoxa KUC8140, a cosmopolitan wood degrader in East Asia.</title>
        <authorList>
            <consortium name="DOE Joint Genome Institute"/>
            <person name="Min B."/>
            <person name="Park H."/>
            <person name="Jang Y."/>
            <person name="Kim J.-J."/>
            <person name="Kim K.H."/>
            <person name="Pangilinan J."/>
            <person name="Lipzen A."/>
            <person name="Riley R."/>
            <person name="Grigoriev I.V."/>
            <person name="Spatafora J.W."/>
            <person name="Choi I.-G."/>
        </authorList>
    </citation>
    <scope>NUCLEOTIDE SEQUENCE [LARGE SCALE GENOMIC DNA]</scope>
    <source>
        <strain evidence="2 3">KUC8140</strain>
    </source>
</reference>
<dbReference type="EMBL" id="KQ086353">
    <property type="protein sequence ID" value="KLO05153.1"/>
    <property type="molecule type" value="Genomic_DNA"/>
</dbReference>
<feature type="region of interest" description="Disordered" evidence="1">
    <location>
        <begin position="1"/>
        <end position="35"/>
    </location>
</feature>
<accession>A0A0H2R6N3</accession>
<proteinExistence type="predicted"/>
<dbReference type="Proteomes" id="UP000053477">
    <property type="component" value="Unassembled WGS sequence"/>
</dbReference>
<organism evidence="2 3">
    <name type="scientific">Schizopora paradoxa</name>
    <dbReference type="NCBI Taxonomy" id="27342"/>
    <lineage>
        <taxon>Eukaryota</taxon>
        <taxon>Fungi</taxon>
        <taxon>Dikarya</taxon>
        <taxon>Basidiomycota</taxon>
        <taxon>Agaricomycotina</taxon>
        <taxon>Agaricomycetes</taxon>
        <taxon>Hymenochaetales</taxon>
        <taxon>Schizoporaceae</taxon>
        <taxon>Schizopora</taxon>
    </lineage>
</organism>
<sequence length="189" mass="21336">MQQDPRQDPRHLLTSHSLSFDLNPRSLPPQRSRRHLLPPTRALQHPFRSFNVTLLHFALRPFQLEITATSPREAHTTHISRPLSLPALRGPISQLDDCPSIHCLLRSDSSRAASSLPRSLDGHGHGSQLERRAYDFAIKIYLRNLSSSSGTSRTKITSTVRTSDDLLDRRSVLCSTSSTPCRRRQTHPP</sequence>
<dbReference type="InParanoid" id="A0A0H2R6N3"/>
<gene>
    <name evidence="2" type="ORF">SCHPADRAFT_735382</name>
</gene>
<name>A0A0H2R6N3_9AGAM</name>
<protein>
    <submittedName>
        <fullName evidence="2">Uncharacterized protein</fullName>
    </submittedName>
</protein>
<keyword evidence="3" id="KW-1185">Reference proteome</keyword>
<evidence type="ECO:0000313" key="3">
    <source>
        <dbReference type="Proteomes" id="UP000053477"/>
    </source>
</evidence>
<feature type="compositionally biased region" description="Basic and acidic residues" evidence="1">
    <location>
        <begin position="1"/>
        <end position="11"/>
    </location>
</feature>
<evidence type="ECO:0000256" key="1">
    <source>
        <dbReference type="SAM" id="MobiDB-lite"/>
    </source>
</evidence>
<dbReference type="AlphaFoldDB" id="A0A0H2R6N3"/>
<evidence type="ECO:0000313" key="2">
    <source>
        <dbReference type="EMBL" id="KLO05153.1"/>
    </source>
</evidence>